<evidence type="ECO:0000256" key="7">
    <source>
        <dbReference type="NCBIfam" id="TIGR03825"/>
    </source>
</evidence>
<sequence length="246" mass="28013">MSKLYKMVKTSDAMRYIEVKVPERESSTDAIRELSADELMENARREAEAMQKLMSDEYAAFKEKLANEEADWEAGHKQAREQAEQSGYLDGFAKGEAEAREQWEKTLNDARRMIQMAEDDYQKYLESAEKDILELALAVAEKIIGQALKEKPDRWISLVQTAIKEVQGQSPIKIIVPPDWYEQTVQAKDLLQTVTQAARLAIFPDEKLAKDACLIETPIGRIEASMDSQLKVIKQKLSELLEVDEA</sequence>
<keyword evidence="10" id="KW-0966">Cell projection</keyword>
<dbReference type="Pfam" id="PF02108">
    <property type="entry name" value="FliH"/>
    <property type="match status" value="1"/>
</dbReference>
<keyword evidence="10" id="KW-0282">Flagellum</keyword>
<dbReference type="InterPro" id="IPR018035">
    <property type="entry name" value="Flagellar_FliH/T3SS_HrpE"/>
</dbReference>
<evidence type="ECO:0000256" key="4">
    <source>
        <dbReference type="ARBA" id="ARBA00022795"/>
    </source>
</evidence>
<comment type="similarity">
    <text evidence="2">Belongs to the FliH family.</text>
</comment>
<dbReference type="RefSeq" id="WP_376844390.1">
    <property type="nucleotide sequence ID" value="NZ_JBHSFW010000001.1"/>
</dbReference>
<keyword evidence="3" id="KW-0813">Transport</keyword>
<dbReference type="InterPro" id="IPR022524">
    <property type="entry name" value="FliH_Bacilli"/>
</dbReference>
<keyword evidence="5" id="KW-0653">Protein transport</keyword>
<evidence type="ECO:0000256" key="2">
    <source>
        <dbReference type="ARBA" id="ARBA00006602"/>
    </source>
</evidence>
<evidence type="ECO:0000256" key="6">
    <source>
        <dbReference type="ARBA" id="ARBA00023225"/>
    </source>
</evidence>
<keyword evidence="10" id="KW-0969">Cilium</keyword>
<protein>
    <recommendedName>
        <fullName evidence="7">Flagellar assembly protein FliH</fullName>
    </recommendedName>
</protein>
<evidence type="ECO:0000256" key="8">
    <source>
        <dbReference type="SAM" id="Coils"/>
    </source>
</evidence>
<feature type="domain" description="Flagellar assembly protein FliH/Type III secretion system HrpE" evidence="9">
    <location>
        <begin position="107"/>
        <end position="231"/>
    </location>
</feature>
<organism evidence="10 11">
    <name type="scientific">Camelliibacillus cellulosilyticus</name>
    <dbReference type="NCBI Taxonomy" id="2174486"/>
    <lineage>
        <taxon>Bacteria</taxon>
        <taxon>Bacillati</taxon>
        <taxon>Bacillota</taxon>
        <taxon>Bacilli</taxon>
        <taxon>Bacillales</taxon>
        <taxon>Sporolactobacillaceae</taxon>
        <taxon>Camelliibacillus</taxon>
    </lineage>
</organism>
<evidence type="ECO:0000313" key="10">
    <source>
        <dbReference type="EMBL" id="MFC4617342.1"/>
    </source>
</evidence>
<comment type="function">
    <text evidence="1">Needed for flagellar regrowth and assembly.</text>
</comment>
<dbReference type="PANTHER" id="PTHR34982">
    <property type="entry name" value="YOP PROTEINS TRANSLOCATION PROTEIN L"/>
    <property type="match status" value="1"/>
</dbReference>
<gene>
    <name evidence="10" type="primary">fliH</name>
    <name evidence="10" type="ORF">ACFO4N_01205</name>
</gene>
<evidence type="ECO:0000256" key="1">
    <source>
        <dbReference type="ARBA" id="ARBA00003041"/>
    </source>
</evidence>
<dbReference type="InterPro" id="IPR051472">
    <property type="entry name" value="T3SS_Stator/FliH"/>
</dbReference>
<keyword evidence="8" id="KW-0175">Coiled coil</keyword>
<proteinExistence type="inferred from homology"/>
<keyword evidence="11" id="KW-1185">Reference proteome</keyword>
<dbReference type="Proteomes" id="UP001596022">
    <property type="component" value="Unassembled WGS sequence"/>
</dbReference>
<keyword evidence="6" id="KW-1006">Bacterial flagellum protein export</keyword>
<name>A0ABV9GH81_9BACL</name>
<dbReference type="EMBL" id="JBHSFW010000001">
    <property type="protein sequence ID" value="MFC4617342.1"/>
    <property type="molecule type" value="Genomic_DNA"/>
</dbReference>
<evidence type="ECO:0000256" key="3">
    <source>
        <dbReference type="ARBA" id="ARBA00022448"/>
    </source>
</evidence>
<dbReference type="PANTHER" id="PTHR34982:SF1">
    <property type="entry name" value="FLAGELLAR ASSEMBLY PROTEIN FLIH"/>
    <property type="match status" value="1"/>
</dbReference>
<comment type="caution">
    <text evidence="10">The sequence shown here is derived from an EMBL/GenBank/DDBJ whole genome shotgun (WGS) entry which is preliminary data.</text>
</comment>
<feature type="coiled-coil region" evidence="8">
    <location>
        <begin position="36"/>
        <end position="127"/>
    </location>
</feature>
<accession>A0ABV9GH81</accession>
<evidence type="ECO:0000256" key="5">
    <source>
        <dbReference type="ARBA" id="ARBA00022927"/>
    </source>
</evidence>
<evidence type="ECO:0000313" key="11">
    <source>
        <dbReference type="Proteomes" id="UP001596022"/>
    </source>
</evidence>
<evidence type="ECO:0000259" key="9">
    <source>
        <dbReference type="Pfam" id="PF02108"/>
    </source>
</evidence>
<dbReference type="NCBIfam" id="TIGR03825">
    <property type="entry name" value="FliH_bacil"/>
    <property type="match status" value="1"/>
</dbReference>
<keyword evidence="4" id="KW-1005">Bacterial flagellum biogenesis</keyword>
<reference evidence="11" key="1">
    <citation type="journal article" date="2019" name="Int. J. Syst. Evol. Microbiol.">
        <title>The Global Catalogue of Microorganisms (GCM) 10K type strain sequencing project: providing services to taxonomists for standard genome sequencing and annotation.</title>
        <authorList>
            <consortium name="The Broad Institute Genomics Platform"/>
            <consortium name="The Broad Institute Genome Sequencing Center for Infectious Disease"/>
            <person name="Wu L."/>
            <person name="Ma J."/>
        </authorList>
    </citation>
    <scope>NUCLEOTIDE SEQUENCE [LARGE SCALE GENOMIC DNA]</scope>
    <source>
        <strain evidence="11">CGMCC 1.16306</strain>
    </source>
</reference>